<sequence>MCGYSTFDLLSPHKPHFSPLEFSQLCFCTSQSAVDLDRLEPRPYRGDAVSHAHRCGTFPWDSIHNCP</sequence>
<organism evidence="1">
    <name type="scientific">Anguilla anguilla</name>
    <name type="common">European freshwater eel</name>
    <name type="synonym">Muraena anguilla</name>
    <dbReference type="NCBI Taxonomy" id="7936"/>
    <lineage>
        <taxon>Eukaryota</taxon>
        <taxon>Metazoa</taxon>
        <taxon>Chordata</taxon>
        <taxon>Craniata</taxon>
        <taxon>Vertebrata</taxon>
        <taxon>Euteleostomi</taxon>
        <taxon>Actinopterygii</taxon>
        <taxon>Neopterygii</taxon>
        <taxon>Teleostei</taxon>
        <taxon>Anguilliformes</taxon>
        <taxon>Anguillidae</taxon>
        <taxon>Anguilla</taxon>
    </lineage>
</organism>
<reference evidence="1" key="2">
    <citation type="journal article" date="2015" name="Fish Shellfish Immunol.">
        <title>Early steps in the European eel (Anguilla anguilla)-Vibrio vulnificus interaction in the gills: Role of the RtxA13 toxin.</title>
        <authorList>
            <person name="Callol A."/>
            <person name="Pajuelo D."/>
            <person name="Ebbesson L."/>
            <person name="Teles M."/>
            <person name="MacKenzie S."/>
            <person name="Amaro C."/>
        </authorList>
    </citation>
    <scope>NUCLEOTIDE SEQUENCE</scope>
</reference>
<evidence type="ECO:0000313" key="1">
    <source>
        <dbReference type="EMBL" id="JAH57013.1"/>
    </source>
</evidence>
<accession>A0A0E9TWA1</accession>
<reference evidence="1" key="1">
    <citation type="submission" date="2014-11" db="EMBL/GenBank/DDBJ databases">
        <authorList>
            <person name="Amaro Gonzalez C."/>
        </authorList>
    </citation>
    <scope>NUCLEOTIDE SEQUENCE</scope>
</reference>
<dbReference type="AlphaFoldDB" id="A0A0E9TWA1"/>
<dbReference type="EMBL" id="GBXM01051564">
    <property type="protein sequence ID" value="JAH57013.1"/>
    <property type="molecule type" value="Transcribed_RNA"/>
</dbReference>
<protein>
    <submittedName>
        <fullName evidence="1">Uncharacterized protein</fullName>
    </submittedName>
</protein>
<name>A0A0E9TWA1_ANGAN</name>
<proteinExistence type="predicted"/>